<evidence type="ECO:0000313" key="1">
    <source>
        <dbReference type="EMBL" id="KIO17036.1"/>
    </source>
</evidence>
<protein>
    <submittedName>
        <fullName evidence="1">Uncharacterized protein</fullName>
    </submittedName>
</protein>
<dbReference type="Proteomes" id="UP000054248">
    <property type="component" value="Unassembled WGS sequence"/>
</dbReference>
<proteinExistence type="predicted"/>
<evidence type="ECO:0000313" key="2">
    <source>
        <dbReference type="Proteomes" id="UP000054248"/>
    </source>
</evidence>
<organism evidence="1 2">
    <name type="scientific">Tulasnella calospora MUT 4182</name>
    <dbReference type="NCBI Taxonomy" id="1051891"/>
    <lineage>
        <taxon>Eukaryota</taxon>
        <taxon>Fungi</taxon>
        <taxon>Dikarya</taxon>
        <taxon>Basidiomycota</taxon>
        <taxon>Agaricomycotina</taxon>
        <taxon>Agaricomycetes</taxon>
        <taxon>Cantharellales</taxon>
        <taxon>Tulasnellaceae</taxon>
        <taxon>Tulasnella</taxon>
    </lineage>
</organism>
<reference evidence="1 2" key="1">
    <citation type="submission" date="2014-04" db="EMBL/GenBank/DDBJ databases">
        <authorList>
            <consortium name="DOE Joint Genome Institute"/>
            <person name="Kuo A."/>
            <person name="Girlanda M."/>
            <person name="Perotto S."/>
            <person name="Kohler A."/>
            <person name="Nagy L.G."/>
            <person name="Floudas D."/>
            <person name="Copeland A."/>
            <person name="Barry K.W."/>
            <person name="Cichocki N."/>
            <person name="Veneault-Fourrey C."/>
            <person name="LaButti K."/>
            <person name="Lindquist E.A."/>
            <person name="Lipzen A."/>
            <person name="Lundell T."/>
            <person name="Morin E."/>
            <person name="Murat C."/>
            <person name="Sun H."/>
            <person name="Tunlid A."/>
            <person name="Henrissat B."/>
            <person name="Grigoriev I.V."/>
            <person name="Hibbett D.S."/>
            <person name="Martin F."/>
            <person name="Nordberg H.P."/>
            <person name="Cantor M.N."/>
            <person name="Hua S.X."/>
        </authorList>
    </citation>
    <scope>NUCLEOTIDE SEQUENCE [LARGE SCALE GENOMIC DNA]</scope>
    <source>
        <strain evidence="1 2">MUT 4182</strain>
    </source>
</reference>
<gene>
    <name evidence="1" type="ORF">M407DRAFT_177268</name>
</gene>
<dbReference type="EMBL" id="KN823440">
    <property type="protein sequence ID" value="KIO17036.1"/>
    <property type="molecule type" value="Genomic_DNA"/>
</dbReference>
<keyword evidence="2" id="KW-1185">Reference proteome</keyword>
<reference evidence="2" key="2">
    <citation type="submission" date="2015-01" db="EMBL/GenBank/DDBJ databases">
        <title>Evolutionary Origins and Diversification of the Mycorrhizal Mutualists.</title>
        <authorList>
            <consortium name="DOE Joint Genome Institute"/>
            <consortium name="Mycorrhizal Genomics Consortium"/>
            <person name="Kohler A."/>
            <person name="Kuo A."/>
            <person name="Nagy L.G."/>
            <person name="Floudas D."/>
            <person name="Copeland A."/>
            <person name="Barry K.W."/>
            <person name="Cichocki N."/>
            <person name="Veneault-Fourrey C."/>
            <person name="LaButti K."/>
            <person name="Lindquist E.A."/>
            <person name="Lipzen A."/>
            <person name="Lundell T."/>
            <person name="Morin E."/>
            <person name="Murat C."/>
            <person name="Riley R."/>
            <person name="Ohm R."/>
            <person name="Sun H."/>
            <person name="Tunlid A."/>
            <person name="Henrissat B."/>
            <person name="Grigoriev I.V."/>
            <person name="Hibbett D.S."/>
            <person name="Martin F."/>
        </authorList>
    </citation>
    <scope>NUCLEOTIDE SEQUENCE [LARGE SCALE GENOMIC DNA]</scope>
    <source>
        <strain evidence="2">MUT 4182</strain>
    </source>
</reference>
<dbReference type="HOGENOM" id="CLU_2147727_0_0_1"/>
<name>A0A0C3Q2J6_9AGAM</name>
<sequence>MWWPNLDWPYELRFRLHVQSSEYLLLSMCSFLNDQGCTLVLWTDRIILVTTNVNVHQRLRQVASLCLRRAPRLFRGVCDSPLALWIAPKCCEITAPHGYRLLPAVGRQVYRR</sequence>
<dbReference type="AlphaFoldDB" id="A0A0C3Q2J6"/>
<accession>A0A0C3Q2J6</accession>